<protein>
    <submittedName>
        <fullName evidence="2">Uncharacterized protein</fullName>
    </submittedName>
</protein>
<name>A0A815PP43_9BILA</name>
<feature type="compositionally biased region" description="Acidic residues" evidence="1">
    <location>
        <begin position="189"/>
        <end position="252"/>
    </location>
</feature>
<dbReference type="Proteomes" id="UP000663889">
    <property type="component" value="Unassembled WGS sequence"/>
</dbReference>
<proteinExistence type="predicted"/>
<evidence type="ECO:0000256" key="1">
    <source>
        <dbReference type="SAM" id="MobiDB-lite"/>
    </source>
</evidence>
<reference evidence="2" key="1">
    <citation type="submission" date="2021-02" db="EMBL/GenBank/DDBJ databases">
        <authorList>
            <person name="Nowell W R."/>
        </authorList>
    </citation>
    <scope>NUCLEOTIDE SEQUENCE</scope>
</reference>
<comment type="caution">
    <text evidence="2">The sequence shown here is derived from an EMBL/GenBank/DDBJ whole genome shotgun (WGS) entry which is preliminary data.</text>
</comment>
<accession>A0A815PP43</accession>
<dbReference type="AlphaFoldDB" id="A0A815PP43"/>
<sequence length="315" mass="36819">MTHLEKLTLYLRVRNRSSFINGTHLHNEIRVHMPQLHTFIFHISTENDINESVHRISNDDIQQTFTHTRYARTGYFLHRAEKLTVLQNIKALEDQTQHYQLQFPKHHKHKKNNEKIVVFNQSLNVTEIETIVLQAFAHAKELVSKLDINILLEEYNLLELEALSVETYNSLKKSNRVIDSATSNTFTDSDSDNDDNDNFNNNDDNDDFNSIDDNDDFNNNDDNDDFNSIDDNDDFNNNDDNDDFNSIDDNDENQYGISMINDDDDIPDNILQSNRTDFSGMRVFDSIDQAQKTHILMLKLMAKKNFYINKRHVGI</sequence>
<evidence type="ECO:0000313" key="3">
    <source>
        <dbReference type="Proteomes" id="UP000663889"/>
    </source>
</evidence>
<organism evidence="2 3">
    <name type="scientific">Rotaria sordida</name>
    <dbReference type="NCBI Taxonomy" id="392033"/>
    <lineage>
        <taxon>Eukaryota</taxon>
        <taxon>Metazoa</taxon>
        <taxon>Spiralia</taxon>
        <taxon>Gnathifera</taxon>
        <taxon>Rotifera</taxon>
        <taxon>Eurotatoria</taxon>
        <taxon>Bdelloidea</taxon>
        <taxon>Philodinida</taxon>
        <taxon>Philodinidae</taxon>
        <taxon>Rotaria</taxon>
    </lineage>
</organism>
<dbReference type="EMBL" id="CAJNOU010004707">
    <property type="protein sequence ID" value="CAF1451931.1"/>
    <property type="molecule type" value="Genomic_DNA"/>
</dbReference>
<evidence type="ECO:0000313" key="2">
    <source>
        <dbReference type="EMBL" id="CAF1451931.1"/>
    </source>
</evidence>
<feature type="region of interest" description="Disordered" evidence="1">
    <location>
        <begin position="182"/>
        <end position="253"/>
    </location>
</feature>
<gene>
    <name evidence="2" type="ORF">SEV965_LOCUS33729</name>
</gene>